<name>A0A953SI50_9BACT</name>
<accession>A0A953SI50</accession>
<gene>
    <name evidence="1" type="ORF">K8I29_19770</name>
</gene>
<dbReference type="Proteomes" id="UP000705867">
    <property type="component" value="Unassembled WGS sequence"/>
</dbReference>
<protein>
    <submittedName>
        <fullName evidence="1">Uncharacterized protein</fullName>
    </submittedName>
</protein>
<reference evidence="1" key="1">
    <citation type="journal article" date="2021" name="bioRxiv">
        <title>Unraveling nitrogen, sulfur and carbon metabolic pathways and microbial community transcriptional responses to substrate deprivation and toxicity stresses in a bioreactor mimicking anoxic brackish coastal sediment conditions.</title>
        <authorList>
            <person name="Martins P.D."/>
            <person name="Echeveste M.J."/>
            <person name="Arshad A."/>
            <person name="Kurth J."/>
            <person name="Ouboter H."/>
            <person name="Jetten M.S.M."/>
            <person name="Welte C.U."/>
        </authorList>
    </citation>
    <scope>NUCLEOTIDE SEQUENCE</scope>
    <source>
        <strain evidence="1">MAG_39</strain>
    </source>
</reference>
<dbReference type="EMBL" id="JAIOIV010000151">
    <property type="protein sequence ID" value="MBZ0158443.1"/>
    <property type="molecule type" value="Genomic_DNA"/>
</dbReference>
<dbReference type="AlphaFoldDB" id="A0A953SI50"/>
<reference evidence="1" key="2">
    <citation type="submission" date="2021-08" db="EMBL/GenBank/DDBJ databases">
        <authorList>
            <person name="Dalcin Martins P."/>
        </authorList>
    </citation>
    <scope>NUCLEOTIDE SEQUENCE</scope>
    <source>
        <strain evidence="1">MAG_39</strain>
    </source>
</reference>
<comment type="caution">
    <text evidence="1">The sequence shown here is derived from an EMBL/GenBank/DDBJ whole genome shotgun (WGS) entry which is preliminary data.</text>
</comment>
<proteinExistence type="predicted"/>
<sequence>MSKNTDSAQYQQLEGVLSAAFNQASAGKGKERHAEEGEPFEKQQICEIARRLKGHPAAGPLFQAVKKIYESGRLPGQRGIDELLGAIVYISAAVILMEEEKNKQEAIENGR</sequence>
<organism evidence="1 2">
    <name type="scientific">Candidatus Nitrobium versatile</name>
    <dbReference type="NCBI Taxonomy" id="2884831"/>
    <lineage>
        <taxon>Bacteria</taxon>
        <taxon>Pseudomonadati</taxon>
        <taxon>Nitrospirota</taxon>
        <taxon>Nitrospiria</taxon>
        <taxon>Nitrospirales</taxon>
        <taxon>Nitrospiraceae</taxon>
        <taxon>Candidatus Nitrobium</taxon>
    </lineage>
</organism>
<evidence type="ECO:0000313" key="1">
    <source>
        <dbReference type="EMBL" id="MBZ0158443.1"/>
    </source>
</evidence>
<evidence type="ECO:0000313" key="2">
    <source>
        <dbReference type="Proteomes" id="UP000705867"/>
    </source>
</evidence>